<name>A0A4Y3WVT5_9PSEU</name>
<feature type="transmembrane region" description="Helical" evidence="2">
    <location>
        <begin position="175"/>
        <end position="196"/>
    </location>
</feature>
<reference evidence="3 4" key="1">
    <citation type="submission" date="2019-06" db="EMBL/GenBank/DDBJ databases">
        <title>Whole genome shotgun sequence of Pseudonocardia hydrocarbonoxydans NBRC 14498.</title>
        <authorList>
            <person name="Hosoyama A."/>
            <person name="Uohara A."/>
            <person name="Ohji S."/>
            <person name="Ichikawa N."/>
        </authorList>
    </citation>
    <scope>NUCLEOTIDE SEQUENCE [LARGE SCALE GENOMIC DNA]</scope>
    <source>
        <strain evidence="3 4">NBRC 14498</strain>
    </source>
</reference>
<evidence type="ECO:0000313" key="4">
    <source>
        <dbReference type="Proteomes" id="UP000320338"/>
    </source>
</evidence>
<evidence type="ECO:0000256" key="1">
    <source>
        <dbReference type="SAM" id="MobiDB-lite"/>
    </source>
</evidence>
<protein>
    <submittedName>
        <fullName evidence="3">Uncharacterized protein</fullName>
    </submittedName>
</protein>
<feature type="compositionally biased region" description="Pro residues" evidence="1">
    <location>
        <begin position="128"/>
        <end position="145"/>
    </location>
</feature>
<sequence>MERGPFTIAHRSPDPPRAGARAVTLTGMPDRHADAVRARRHELRAQRALLTPGRTALRDALAAARATALARATADLAEVRRELDRAARPAAAVADAARAVETAAYRRFTDLAVAAERGTAADRGVALPVPPDDPPPPAAPDPPAPRRTGTWETLADAGTWRPAVLPLAAAPLTGFAGPSVALPAAGAAVLVLVAVVRSRRAAADRARLRRWSLALLADTRTRVDAELARRAVARAAAGAVRLDAALAGHRSAVDAELAAFGPREAVGA</sequence>
<comment type="caution">
    <text evidence="3">The sequence shown here is derived from an EMBL/GenBank/DDBJ whole genome shotgun (WGS) entry which is preliminary data.</text>
</comment>
<keyword evidence="2" id="KW-0812">Transmembrane</keyword>
<proteinExistence type="predicted"/>
<dbReference type="AlphaFoldDB" id="A0A4Y3WVT5"/>
<evidence type="ECO:0000256" key="2">
    <source>
        <dbReference type="SAM" id="Phobius"/>
    </source>
</evidence>
<gene>
    <name evidence="3" type="ORF">PHY01_37690</name>
</gene>
<keyword evidence="2" id="KW-1133">Transmembrane helix</keyword>
<dbReference type="Proteomes" id="UP000320338">
    <property type="component" value="Unassembled WGS sequence"/>
</dbReference>
<keyword evidence="2" id="KW-0472">Membrane</keyword>
<feature type="region of interest" description="Disordered" evidence="1">
    <location>
        <begin position="122"/>
        <end position="150"/>
    </location>
</feature>
<keyword evidence="4" id="KW-1185">Reference proteome</keyword>
<dbReference type="EMBL" id="BJNG01000035">
    <property type="protein sequence ID" value="GEC21486.1"/>
    <property type="molecule type" value="Genomic_DNA"/>
</dbReference>
<evidence type="ECO:0000313" key="3">
    <source>
        <dbReference type="EMBL" id="GEC21486.1"/>
    </source>
</evidence>
<accession>A0A4Y3WVT5</accession>
<organism evidence="3 4">
    <name type="scientific">Pseudonocardia hydrocarbonoxydans</name>
    <dbReference type="NCBI Taxonomy" id="76726"/>
    <lineage>
        <taxon>Bacteria</taxon>
        <taxon>Bacillati</taxon>
        <taxon>Actinomycetota</taxon>
        <taxon>Actinomycetes</taxon>
        <taxon>Pseudonocardiales</taxon>
        <taxon>Pseudonocardiaceae</taxon>
        <taxon>Pseudonocardia</taxon>
    </lineage>
</organism>